<gene>
    <name evidence="2" type="ORF">VB264_23330</name>
</gene>
<feature type="transmembrane region" description="Helical" evidence="1">
    <location>
        <begin position="10"/>
        <end position="29"/>
    </location>
</feature>
<comment type="caution">
    <text evidence="2">The sequence shown here is derived from an EMBL/GenBank/DDBJ whole genome shotgun (WGS) entry which is preliminary data.</text>
</comment>
<dbReference type="Proteomes" id="UP001304671">
    <property type="component" value="Unassembled WGS sequence"/>
</dbReference>
<reference evidence="2 3" key="1">
    <citation type="submission" date="2023-12" db="EMBL/GenBank/DDBJ databases">
        <title>Novel species of the genus Arcicella isolated from rivers.</title>
        <authorList>
            <person name="Lu H."/>
        </authorList>
    </citation>
    <scope>NUCLEOTIDE SEQUENCE [LARGE SCALE GENOMIC DNA]</scope>
    <source>
        <strain evidence="2 3">LMG 21963</strain>
    </source>
</reference>
<keyword evidence="1" id="KW-0812">Transmembrane</keyword>
<sequence>MKEKLKNQKLLVLGVVFTILFNFPILSIVNHDTKINGIPTLYFYFFSIWVLFIIIIYWSVRNKEQEINKDE</sequence>
<evidence type="ECO:0008006" key="4">
    <source>
        <dbReference type="Google" id="ProtNLM"/>
    </source>
</evidence>
<proteinExistence type="predicted"/>
<name>A0ABU5QWP3_9BACT</name>
<evidence type="ECO:0000256" key="1">
    <source>
        <dbReference type="SAM" id="Phobius"/>
    </source>
</evidence>
<evidence type="ECO:0000313" key="2">
    <source>
        <dbReference type="EMBL" id="MEA5260751.1"/>
    </source>
</evidence>
<keyword evidence="1" id="KW-1133">Transmembrane helix</keyword>
<keyword evidence="1" id="KW-0472">Membrane</keyword>
<dbReference type="RefSeq" id="WP_309914475.1">
    <property type="nucleotide sequence ID" value="NZ_JAYFUL010000067.1"/>
</dbReference>
<accession>A0ABU5QWP3</accession>
<evidence type="ECO:0000313" key="3">
    <source>
        <dbReference type="Proteomes" id="UP001304671"/>
    </source>
</evidence>
<dbReference type="EMBL" id="JAYFUL010000067">
    <property type="protein sequence ID" value="MEA5260751.1"/>
    <property type="molecule type" value="Genomic_DNA"/>
</dbReference>
<keyword evidence="3" id="KW-1185">Reference proteome</keyword>
<feature type="transmembrane region" description="Helical" evidence="1">
    <location>
        <begin position="41"/>
        <end position="60"/>
    </location>
</feature>
<protein>
    <recommendedName>
        <fullName evidence="4">DUF3311 domain-containing protein</fullName>
    </recommendedName>
</protein>
<organism evidence="2 3">
    <name type="scientific">Arcicella aquatica</name>
    <dbReference type="NCBI Taxonomy" id="217141"/>
    <lineage>
        <taxon>Bacteria</taxon>
        <taxon>Pseudomonadati</taxon>
        <taxon>Bacteroidota</taxon>
        <taxon>Cytophagia</taxon>
        <taxon>Cytophagales</taxon>
        <taxon>Flectobacillaceae</taxon>
        <taxon>Arcicella</taxon>
    </lineage>
</organism>